<gene>
    <name evidence="1" type="ORF">CCMP2556_LOCUS50210</name>
</gene>
<name>A0ABP0S5H5_9DINO</name>
<sequence>MGGHRKIVVAVTLTDQQRVLPLLARNALLASTPDVSKAAEKPFAAHLKVRELSWGEQEAETFRDAEGPFDLVLCCEVVYQQPPEVWRALQETLGKLLRPGGRAVFAYQHRDGAEVTDARFFETLEEASKLQFQMEESLSEWDGVWDDLELRWVRTGTYVSRNDSSL</sequence>
<dbReference type="InterPro" id="IPR029063">
    <property type="entry name" value="SAM-dependent_MTases_sf"/>
</dbReference>
<dbReference type="InterPro" id="IPR019410">
    <property type="entry name" value="Methyltransf_16"/>
</dbReference>
<keyword evidence="2" id="KW-1185">Reference proteome</keyword>
<organism evidence="1 2">
    <name type="scientific">Durusdinium trenchii</name>
    <dbReference type="NCBI Taxonomy" id="1381693"/>
    <lineage>
        <taxon>Eukaryota</taxon>
        <taxon>Sar</taxon>
        <taxon>Alveolata</taxon>
        <taxon>Dinophyceae</taxon>
        <taxon>Suessiales</taxon>
        <taxon>Symbiodiniaceae</taxon>
        <taxon>Durusdinium</taxon>
    </lineage>
</organism>
<dbReference type="SUPFAM" id="SSF53335">
    <property type="entry name" value="S-adenosyl-L-methionine-dependent methyltransferases"/>
    <property type="match status" value="1"/>
</dbReference>
<proteinExistence type="predicted"/>
<dbReference type="EMBL" id="CAXAMN010027017">
    <property type="protein sequence ID" value="CAK9107608.1"/>
    <property type="molecule type" value="Genomic_DNA"/>
</dbReference>
<evidence type="ECO:0000313" key="1">
    <source>
        <dbReference type="EMBL" id="CAK9107608.1"/>
    </source>
</evidence>
<reference evidence="1 2" key="1">
    <citation type="submission" date="2024-02" db="EMBL/GenBank/DDBJ databases">
        <authorList>
            <person name="Chen Y."/>
            <person name="Shah S."/>
            <person name="Dougan E. K."/>
            <person name="Thang M."/>
            <person name="Chan C."/>
        </authorList>
    </citation>
    <scope>NUCLEOTIDE SEQUENCE [LARGE SCALE GENOMIC DNA]</scope>
</reference>
<evidence type="ECO:0000313" key="2">
    <source>
        <dbReference type="Proteomes" id="UP001642484"/>
    </source>
</evidence>
<dbReference type="CDD" id="cd02440">
    <property type="entry name" value="AdoMet_MTases"/>
    <property type="match status" value="1"/>
</dbReference>
<protein>
    <submittedName>
        <fullName evidence="1">Uncharacterized protein</fullName>
    </submittedName>
</protein>
<dbReference type="Proteomes" id="UP001642484">
    <property type="component" value="Unassembled WGS sequence"/>
</dbReference>
<dbReference type="Gene3D" id="3.40.50.150">
    <property type="entry name" value="Vaccinia Virus protein VP39"/>
    <property type="match status" value="1"/>
</dbReference>
<dbReference type="Pfam" id="PF10294">
    <property type="entry name" value="Methyltransf_16"/>
    <property type="match status" value="1"/>
</dbReference>
<dbReference type="PANTHER" id="PTHR14614">
    <property type="entry name" value="HEPATOCELLULAR CARCINOMA-ASSOCIATED ANTIGEN"/>
    <property type="match status" value="1"/>
</dbReference>
<accession>A0ABP0S5H5</accession>
<comment type="caution">
    <text evidence="1">The sequence shown here is derived from an EMBL/GenBank/DDBJ whole genome shotgun (WGS) entry which is preliminary data.</text>
</comment>